<evidence type="ECO:0000313" key="4">
    <source>
        <dbReference type="EMBL" id="SBV99545.1"/>
    </source>
</evidence>
<dbReference type="Gene3D" id="2.40.160.20">
    <property type="match status" value="1"/>
</dbReference>
<dbReference type="EMBL" id="FLUL01000001">
    <property type="protein sequence ID" value="SBV99545.1"/>
    <property type="molecule type" value="Genomic_DNA"/>
</dbReference>
<feature type="signal peptide" evidence="2">
    <location>
        <begin position="1"/>
        <end position="23"/>
    </location>
</feature>
<sequence length="397" mass="46125">MKRKLFLCPFISLVLLASLNAQDNYKKGYVITNDNDTISGLIDFRTDAINATRCTFKSEQSEKIYYPGDIAGYRFSDEGKYYVTRDVTIDSIPQKFFLEYLVEGVMNLYYYDTTAKKYFFFEKDGKMIEISKTPDVERDRRIIQDNKYKNLIRYYFNDYPSIVNNLNKMDFSQKTFIEIAKTYHDKVCTTGEECVIFENKHPDENTIKTAFSVYVGVQLQTYSLNSYSGSSYCILKGTQPVIGGKMKLYNPRWSKSFSLQLDMSFSRFSFSQALPYFLDGESEFKLKALIITGKLGAEYKFSLNKIQPMIGAGISYTHLLGDDSKFMVSEWSNSWQKYELRSPFVGCYLNIGASYMLKNKHSIFVLASMEQYLKEDTSKENYNDKFKSYNIVLGYTF</sequence>
<feature type="domain" description="Outer membrane protein beta-barrel" evidence="3">
    <location>
        <begin position="211"/>
        <end position="397"/>
    </location>
</feature>
<dbReference type="RefSeq" id="WP_296949068.1">
    <property type="nucleotide sequence ID" value="NZ_LT599021.1"/>
</dbReference>
<dbReference type="SUPFAM" id="SSF56925">
    <property type="entry name" value="OMPA-like"/>
    <property type="match status" value="1"/>
</dbReference>
<dbReference type="InterPro" id="IPR027385">
    <property type="entry name" value="Beta-barrel_OMP"/>
</dbReference>
<dbReference type="Pfam" id="PF13505">
    <property type="entry name" value="OMP_b-brl"/>
    <property type="match status" value="1"/>
</dbReference>
<organism evidence="4">
    <name type="scientific">uncultured Dysgonomonas sp</name>
    <dbReference type="NCBI Taxonomy" id="206096"/>
    <lineage>
        <taxon>Bacteria</taxon>
        <taxon>Pseudomonadati</taxon>
        <taxon>Bacteroidota</taxon>
        <taxon>Bacteroidia</taxon>
        <taxon>Bacteroidales</taxon>
        <taxon>Dysgonomonadaceae</taxon>
        <taxon>Dysgonomonas</taxon>
        <taxon>environmental samples</taxon>
    </lineage>
</organism>
<feature type="chain" id="PRO_5013143548" description="Outer membrane protein beta-barrel domain-containing protein" evidence="2">
    <location>
        <begin position="24"/>
        <end position="397"/>
    </location>
</feature>
<accession>A0A212JJT9</accession>
<reference evidence="4" key="1">
    <citation type="submission" date="2016-04" db="EMBL/GenBank/DDBJ databases">
        <authorList>
            <person name="Evans L.H."/>
            <person name="Alamgir A."/>
            <person name="Owens N."/>
            <person name="Weber N.D."/>
            <person name="Virtaneva K."/>
            <person name="Barbian K."/>
            <person name="Babar A."/>
            <person name="Rosenke K."/>
        </authorList>
    </citation>
    <scope>NUCLEOTIDE SEQUENCE</scope>
    <source>
        <strain evidence="4">86-2</strain>
    </source>
</reference>
<evidence type="ECO:0000256" key="2">
    <source>
        <dbReference type="SAM" id="SignalP"/>
    </source>
</evidence>
<evidence type="ECO:0000256" key="1">
    <source>
        <dbReference type="ARBA" id="ARBA00022729"/>
    </source>
</evidence>
<gene>
    <name evidence="4" type="ORF">KL86DYS2_11682</name>
</gene>
<proteinExistence type="predicted"/>
<protein>
    <recommendedName>
        <fullName evidence="3">Outer membrane protein beta-barrel domain-containing protein</fullName>
    </recommendedName>
</protein>
<name>A0A212JJT9_9BACT</name>
<dbReference type="AlphaFoldDB" id="A0A212JJT9"/>
<evidence type="ECO:0000259" key="3">
    <source>
        <dbReference type="Pfam" id="PF13505"/>
    </source>
</evidence>
<dbReference type="InterPro" id="IPR011250">
    <property type="entry name" value="OMP/PagP_B-barrel"/>
</dbReference>
<keyword evidence="1 2" id="KW-0732">Signal</keyword>